<dbReference type="InterPro" id="IPR001647">
    <property type="entry name" value="HTH_TetR"/>
</dbReference>
<keyword evidence="3" id="KW-0804">Transcription</keyword>
<dbReference type="EMBL" id="BAAAPF010000696">
    <property type="protein sequence ID" value="GAA1520087.1"/>
    <property type="molecule type" value="Genomic_DNA"/>
</dbReference>
<name>A0ABP4LB93_9ACTN</name>
<dbReference type="Pfam" id="PF00440">
    <property type="entry name" value="TetR_N"/>
    <property type="match status" value="1"/>
</dbReference>
<dbReference type="PANTHER" id="PTHR30055:SF234">
    <property type="entry name" value="HTH-TYPE TRANSCRIPTIONAL REGULATOR BETI"/>
    <property type="match status" value="1"/>
</dbReference>
<dbReference type="SUPFAM" id="SSF46689">
    <property type="entry name" value="Homeodomain-like"/>
    <property type="match status" value="1"/>
</dbReference>
<gene>
    <name evidence="6" type="ORF">GCM10009802_68210</name>
</gene>
<dbReference type="InterPro" id="IPR009057">
    <property type="entry name" value="Homeodomain-like_sf"/>
</dbReference>
<evidence type="ECO:0000313" key="6">
    <source>
        <dbReference type="EMBL" id="GAA1520087.1"/>
    </source>
</evidence>
<evidence type="ECO:0000256" key="4">
    <source>
        <dbReference type="PROSITE-ProRule" id="PRU00335"/>
    </source>
</evidence>
<comment type="caution">
    <text evidence="6">The sequence shown here is derived from an EMBL/GenBank/DDBJ whole genome shotgun (WGS) entry which is preliminary data.</text>
</comment>
<dbReference type="PANTHER" id="PTHR30055">
    <property type="entry name" value="HTH-TYPE TRANSCRIPTIONAL REGULATOR RUTR"/>
    <property type="match status" value="1"/>
</dbReference>
<accession>A0ABP4LB93</accession>
<dbReference type="InterPro" id="IPR036271">
    <property type="entry name" value="Tet_transcr_reg_TetR-rel_C_sf"/>
</dbReference>
<evidence type="ECO:0000256" key="3">
    <source>
        <dbReference type="ARBA" id="ARBA00023163"/>
    </source>
</evidence>
<dbReference type="Proteomes" id="UP001500443">
    <property type="component" value="Unassembled WGS sequence"/>
</dbReference>
<evidence type="ECO:0000259" key="5">
    <source>
        <dbReference type="PROSITE" id="PS50977"/>
    </source>
</evidence>
<dbReference type="SUPFAM" id="SSF48498">
    <property type="entry name" value="Tetracyclin repressor-like, C-terminal domain"/>
    <property type="match status" value="1"/>
</dbReference>
<evidence type="ECO:0000256" key="1">
    <source>
        <dbReference type="ARBA" id="ARBA00023015"/>
    </source>
</evidence>
<dbReference type="Gene3D" id="1.10.357.10">
    <property type="entry name" value="Tetracycline Repressor, domain 2"/>
    <property type="match status" value="1"/>
</dbReference>
<keyword evidence="1" id="KW-0805">Transcription regulation</keyword>
<dbReference type="PROSITE" id="PS50977">
    <property type="entry name" value="HTH_TETR_2"/>
    <property type="match status" value="1"/>
</dbReference>
<proteinExistence type="predicted"/>
<sequence length="244" mass="25747">MLVAMVQAHCYRWYMGRDSTREKIITAGSRLLADGGREAVSTRAVCAASGVQSPTLYRLFGDKNGLLDAIAAHVFESYLADKAALPETGDPVDDLRRGWDLHVGFGVANPACYSLIYGTDRPGAESPAARRAAAELAKRIRRIAEAGRLRVGEEHAAHLVHAAGCGMTFTLISLPESERDPALSRAARESAIAAVTTDGPGTADTGPTGLAVALRALAPQLTALTGAERALLAEWMDRLAAAGR</sequence>
<feature type="DNA-binding region" description="H-T-H motif" evidence="4">
    <location>
        <begin position="41"/>
        <end position="60"/>
    </location>
</feature>
<reference evidence="7" key="1">
    <citation type="journal article" date="2019" name="Int. J. Syst. Evol. Microbiol.">
        <title>The Global Catalogue of Microorganisms (GCM) 10K type strain sequencing project: providing services to taxonomists for standard genome sequencing and annotation.</title>
        <authorList>
            <consortium name="The Broad Institute Genomics Platform"/>
            <consortium name="The Broad Institute Genome Sequencing Center for Infectious Disease"/>
            <person name="Wu L."/>
            <person name="Ma J."/>
        </authorList>
    </citation>
    <scope>NUCLEOTIDE SEQUENCE [LARGE SCALE GENOMIC DNA]</scope>
    <source>
        <strain evidence="7">JCM 15481</strain>
    </source>
</reference>
<organism evidence="6 7">
    <name type="scientific">Streptomyces synnematoformans</name>
    <dbReference type="NCBI Taxonomy" id="415721"/>
    <lineage>
        <taxon>Bacteria</taxon>
        <taxon>Bacillati</taxon>
        <taxon>Actinomycetota</taxon>
        <taxon>Actinomycetes</taxon>
        <taxon>Kitasatosporales</taxon>
        <taxon>Streptomycetaceae</taxon>
        <taxon>Streptomyces</taxon>
    </lineage>
</organism>
<keyword evidence="7" id="KW-1185">Reference proteome</keyword>
<evidence type="ECO:0000256" key="2">
    <source>
        <dbReference type="ARBA" id="ARBA00023125"/>
    </source>
</evidence>
<evidence type="ECO:0000313" key="7">
    <source>
        <dbReference type="Proteomes" id="UP001500443"/>
    </source>
</evidence>
<feature type="domain" description="HTH tetR-type" evidence="5">
    <location>
        <begin position="18"/>
        <end position="78"/>
    </location>
</feature>
<keyword evidence="2 4" id="KW-0238">DNA-binding</keyword>
<protein>
    <submittedName>
        <fullName evidence="6">TetR/AcrR family transcriptional regulator</fullName>
    </submittedName>
</protein>
<dbReference type="InterPro" id="IPR050109">
    <property type="entry name" value="HTH-type_TetR-like_transc_reg"/>
</dbReference>